<organism evidence="2 3">
    <name type="scientific">Bradyrhizobium ontarionense</name>
    <dbReference type="NCBI Taxonomy" id="2898149"/>
    <lineage>
        <taxon>Bacteria</taxon>
        <taxon>Pseudomonadati</taxon>
        <taxon>Pseudomonadota</taxon>
        <taxon>Alphaproteobacteria</taxon>
        <taxon>Hyphomicrobiales</taxon>
        <taxon>Nitrobacteraceae</taxon>
        <taxon>Bradyrhizobium</taxon>
    </lineage>
</organism>
<dbReference type="InterPro" id="IPR029055">
    <property type="entry name" value="Ntn_hydrolases_N"/>
</dbReference>
<proteinExistence type="predicted"/>
<dbReference type="InterPro" id="IPR005079">
    <property type="entry name" value="Peptidase_C45_hydrolase"/>
</dbReference>
<dbReference type="PANTHER" id="PTHR34180:SF1">
    <property type="entry name" value="BETA-ALANYL-DOPAMINE_CARCININE HYDROLASE"/>
    <property type="match status" value="1"/>
</dbReference>
<dbReference type="Pfam" id="PF03417">
    <property type="entry name" value="AAT"/>
    <property type="match status" value="1"/>
</dbReference>
<evidence type="ECO:0000259" key="1">
    <source>
        <dbReference type="Pfam" id="PF03417"/>
    </source>
</evidence>
<dbReference type="NCBIfam" id="NF040521">
    <property type="entry name" value="C45_proenzyme"/>
    <property type="match status" value="1"/>
</dbReference>
<reference evidence="2" key="1">
    <citation type="journal article" date="2024" name="Antonie Van Leeuwenhoek">
        <title>Bradyrhizobium ontarionense sp. nov., a novel bacterial symbiont isolated from Aeschynomene indica (Indian jointvetch), harbours photosynthesis, nitrogen fixation and nitrous oxide (N2O) reductase genes.</title>
        <authorList>
            <person name="Bromfield E.S.P."/>
            <person name="Cloutier S."/>
        </authorList>
    </citation>
    <scope>NUCLEOTIDE SEQUENCE</scope>
    <source>
        <strain evidence="2">A19</strain>
    </source>
</reference>
<keyword evidence="2" id="KW-0808">Transferase</keyword>
<dbReference type="GO" id="GO:0016746">
    <property type="term" value="F:acyltransferase activity"/>
    <property type="evidence" value="ECO:0007669"/>
    <property type="project" value="UniProtKB-KW"/>
</dbReference>
<sequence>MQKTFYAVLEDVPGKSWQRYFRKHWPATRKWYLGEGLDARSTAAEGRAALVAHMPEFVEIYDRLCSLCGSDDVAHRALSTYNLPPILPACSQAIWRGPDGPVLIRNYDFEIDTSAHCIEASRWFGRRVISMREAYWGCVDGMNDDGLVVCIAFGGRKAHGRGFAMPLVARYILETCRSTRDAIAVLVRVPVHIAQNVLLVDKSGDLATVFVGADRQPAVTSMPACANHQEDVVWRAMAEQNRTVERHECLRRLLAGDVRSEDSLINAFLREPLYVQDKPRGVATVYTAVYRPTQGSVDFLWPAKRWTQRFDSFQQGSYTHFFGMPRLGGPTRR</sequence>
<gene>
    <name evidence="2" type="ORF">LQG66_29345</name>
</gene>
<dbReference type="EMBL" id="CP088156">
    <property type="protein sequence ID" value="UFZ03303.1"/>
    <property type="molecule type" value="Genomic_DNA"/>
</dbReference>
<dbReference type="Proteomes" id="UP001431010">
    <property type="component" value="Chromosome"/>
</dbReference>
<dbReference type="Gene3D" id="3.60.60.10">
    <property type="entry name" value="Penicillin V Acylase, Chain A"/>
    <property type="match status" value="1"/>
</dbReference>
<dbReference type="InterPro" id="IPR047794">
    <property type="entry name" value="C45_proenzyme-like"/>
</dbReference>
<dbReference type="InterPro" id="IPR047801">
    <property type="entry name" value="Peptidase_C45"/>
</dbReference>
<protein>
    <submittedName>
        <fullName evidence="2">C45 family autoproteolytic acyltransferase/hydrolase</fullName>
    </submittedName>
</protein>
<keyword evidence="3" id="KW-1185">Reference proteome</keyword>
<feature type="domain" description="Peptidase C45 hydrolase" evidence="1">
    <location>
        <begin position="95"/>
        <end position="305"/>
    </location>
</feature>
<dbReference type="RefSeq" id="WP_231319326.1">
    <property type="nucleotide sequence ID" value="NZ_CP088156.1"/>
</dbReference>
<accession>A0ABY3R990</accession>
<evidence type="ECO:0000313" key="3">
    <source>
        <dbReference type="Proteomes" id="UP001431010"/>
    </source>
</evidence>
<name>A0ABY3R990_9BRAD</name>
<keyword evidence="2" id="KW-0012">Acyltransferase</keyword>
<dbReference type="SUPFAM" id="SSF56235">
    <property type="entry name" value="N-terminal nucleophile aminohydrolases (Ntn hydrolases)"/>
    <property type="match status" value="1"/>
</dbReference>
<evidence type="ECO:0000313" key="2">
    <source>
        <dbReference type="EMBL" id="UFZ03303.1"/>
    </source>
</evidence>
<dbReference type="PANTHER" id="PTHR34180">
    <property type="entry name" value="PEPTIDASE C45"/>
    <property type="match status" value="1"/>
</dbReference>